<dbReference type="InterPro" id="IPR025713">
    <property type="entry name" value="MotB-like_N_dom"/>
</dbReference>
<evidence type="ECO:0000256" key="8">
    <source>
        <dbReference type="SAM" id="Phobius"/>
    </source>
</evidence>
<dbReference type="PANTHER" id="PTHR30329">
    <property type="entry name" value="STATOR ELEMENT OF FLAGELLAR MOTOR COMPLEX"/>
    <property type="match status" value="1"/>
</dbReference>
<dbReference type="PROSITE" id="PS51123">
    <property type="entry name" value="OMPA_2"/>
    <property type="match status" value="1"/>
</dbReference>
<protein>
    <recommendedName>
        <fullName evidence="9">OmpA-like domain-containing protein</fullName>
    </recommendedName>
</protein>
<proteinExistence type="inferred from homology"/>
<dbReference type="Proteomes" id="UP000227088">
    <property type="component" value="Unassembled WGS sequence"/>
</dbReference>
<keyword evidence="3" id="KW-1003">Cell membrane</keyword>
<dbReference type="InterPro" id="IPR006665">
    <property type="entry name" value="OmpA-like"/>
</dbReference>
<evidence type="ECO:0000256" key="5">
    <source>
        <dbReference type="ARBA" id="ARBA00022989"/>
    </source>
</evidence>
<name>A0A1Y5HRP2_OLEAN</name>
<dbReference type="Pfam" id="PF13677">
    <property type="entry name" value="MotB_plug"/>
    <property type="match status" value="1"/>
</dbReference>
<comment type="caution">
    <text evidence="10">The sequence shown here is derived from an EMBL/GenBank/DDBJ whole genome shotgun (WGS) entry which is preliminary data.</text>
</comment>
<keyword evidence="5 8" id="KW-1133">Transmembrane helix</keyword>
<evidence type="ECO:0000259" key="9">
    <source>
        <dbReference type="PROSITE" id="PS51123"/>
    </source>
</evidence>
<keyword evidence="4 8" id="KW-0812">Transmembrane</keyword>
<evidence type="ECO:0000256" key="3">
    <source>
        <dbReference type="ARBA" id="ARBA00022475"/>
    </source>
</evidence>
<evidence type="ECO:0000256" key="1">
    <source>
        <dbReference type="ARBA" id="ARBA00004162"/>
    </source>
</evidence>
<dbReference type="Pfam" id="PF00691">
    <property type="entry name" value="OmpA"/>
    <property type="match status" value="1"/>
</dbReference>
<evidence type="ECO:0000313" key="11">
    <source>
        <dbReference type="Proteomes" id="UP000227088"/>
    </source>
</evidence>
<dbReference type="InterPro" id="IPR050330">
    <property type="entry name" value="Bact_OuterMem_StrucFunc"/>
</dbReference>
<dbReference type="SUPFAM" id="SSF103088">
    <property type="entry name" value="OmpA-like"/>
    <property type="match status" value="1"/>
</dbReference>
<comment type="subcellular location">
    <subcellularLocation>
        <location evidence="1">Cell membrane</location>
        <topology evidence="1">Single-pass membrane protein</topology>
    </subcellularLocation>
</comment>
<accession>A0A1Y5HRP2</accession>
<organism evidence="10 11">
    <name type="scientific">Oleispira antarctica</name>
    <dbReference type="NCBI Taxonomy" id="188908"/>
    <lineage>
        <taxon>Bacteria</taxon>
        <taxon>Pseudomonadati</taxon>
        <taxon>Pseudomonadota</taxon>
        <taxon>Gammaproteobacteria</taxon>
        <taxon>Oceanospirillales</taxon>
        <taxon>Oceanospirillaceae</taxon>
        <taxon>Oleispira</taxon>
    </lineage>
</organism>
<dbReference type="EMBL" id="MABE01000604">
    <property type="protein sequence ID" value="OUS38514.1"/>
    <property type="molecule type" value="Genomic_DNA"/>
</dbReference>
<evidence type="ECO:0000256" key="4">
    <source>
        <dbReference type="ARBA" id="ARBA00022692"/>
    </source>
</evidence>
<dbReference type="PANTHER" id="PTHR30329:SF21">
    <property type="entry name" value="LIPOPROTEIN YIAD-RELATED"/>
    <property type="match status" value="1"/>
</dbReference>
<keyword evidence="6 7" id="KW-0472">Membrane</keyword>
<evidence type="ECO:0000256" key="7">
    <source>
        <dbReference type="PROSITE-ProRule" id="PRU00473"/>
    </source>
</evidence>
<feature type="transmembrane region" description="Helical" evidence="8">
    <location>
        <begin position="12"/>
        <end position="33"/>
    </location>
</feature>
<reference evidence="11" key="1">
    <citation type="journal article" date="2017" name="Proc. Natl. Acad. Sci. U.S.A.">
        <title>Simulation of Deepwater Horizon oil plume reveals substrate specialization within a complex community of hydrocarbon degraders.</title>
        <authorList>
            <person name="Hu P."/>
            <person name="Dubinsky E.A."/>
            <person name="Probst A.J."/>
            <person name="Wang J."/>
            <person name="Sieber C.M.K."/>
            <person name="Tom L.M."/>
            <person name="Gardinali P."/>
            <person name="Banfield J.F."/>
            <person name="Atlas R.M."/>
            <person name="Andersen G.L."/>
        </authorList>
    </citation>
    <scope>NUCLEOTIDE SEQUENCE [LARGE SCALE GENOMIC DNA]</scope>
</reference>
<feature type="domain" description="OmpA-like" evidence="9">
    <location>
        <begin position="102"/>
        <end position="222"/>
    </location>
</feature>
<dbReference type="InterPro" id="IPR036737">
    <property type="entry name" value="OmpA-like_sf"/>
</dbReference>
<evidence type="ECO:0000256" key="6">
    <source>
        <dbReference type="ARBA" id="ARBA00023136"/>
    </source>
</evidence>
<dbReference type="AlphaFoldDB" id="A0A1Y5HRP2"/>
<evidence type="ECO:0000256" key="2">
    <source>
        <dbReference type="ARBA" id="ARBA00008914"/>
    </source>
</evidence>
<comment type="similarity">
    <text evidence="2">Belongs to the MotB family.</text>
</comment>
<dbReference type="CDD" id="cd07185">
    <property type="entry name" value="OmpA_C-like"/>
    <property type="match status" value="1"/>
</dbReference>
<evidence type="ECO:0000313" key="10">
    <source>
        <dbReference type="EMBL" id="OUS38514.1"/>
    </source>
</evidence>
<dbReference type="Gene3D" id="3.30.1330.60">
    <property type="entry name" value="OmpA-like domain"/>
    <property type="match status" value="1"/>
</dbReference>
<sequence length="234" mass="26686">MSSQHGPDRHRWLISYADYMTLLCAFFIMLYSVELLDENQYKAVQEALDGMFTTSSQQLLPQPESATTVLEDNNGMMPLYQTITQQLQVFIDSNELIIEQEGEWVKIRIKADTLFPAGGWEISDEMMDIIEKLAITIRPIPNEINIAGHTDDVPISTESIVSNWDLSALRAVAVVRAFELFGIAPQRMAAMGFSYHQPIFPNNSDEHRLANRRVEILIKQGTINQPWAREENIE</sequence>
<gene>
    <name evidence="10" type="ORF">A9R00_10400</name>
</gene>
<dbReference type="GO" id="GO:0005886">
    <property type="term" value="C:plasma membrane"/>
    <property type="evidence" value="ECO:0007669"/>
    <property type="project" value="UniProtKB-SubCell"/>
</dbReference>